<organism evidence="8 9">
    <name type="scientific">Echinimonas agarilytica</name>
    <dbReference type="NCBI Taxonomy" id="1215918"/>
    <lineage>
        <taxon>Bacteria</taxon>
        <taxon>Pseudomonadati</taxon>
        <taxon>Pseudomonadota</taxon>
        <taxon>Gammaproteobacteria</taxon>
        <taxon>Alteromonadales</taxon>
        <taxon>Echinimonadaceae</taxon>
        <taxon>Echinimonas</taxon>
    </lineage>
</organism>
<evidence type="ECO:0000256" key="3">
    <source>
        <dbReference type="ARBA" id="ARBA00022692"/>
    </source>
</evidence>
<dbReference type="GO" id="GO:0016051">
    <property type="term" value="P:carbohydrate biosynthetic process"/>
    <property type="evidence" value="ECO:0007669"/>
    <property type="project" value="InterPro"/>
</dbReference>
<dbReference type="Proteomes" id="UP001165393">
    <property type="component" value="Unassembled WGS sequence"/>
</dbReference>
<dbReference type="InterPro" id="IPR005331">
    <property type="entry name" value="Sulfotransferase"/>
</dbReference>
<sequence>MISHKHKCVFVHIPKTAGQSVEHVFLEQNGLTWEGRAPLLLRPNDDLSKGPERLAHLYADEYVKFDYMEQDAFDQYYKFAFVRNPFDRLVSEYRYRNLDSQYNFKDFVLKHLPAGEMTNDFRHIVPQSRYVYDSEGNCLVDFVGKFESIQSDFSKVCSALNLPSLELPHNNKSKAKQKSIWLQVKSSLGMQQKAKKISYQEFYDSELQELVSTMYQDDLKHFDYSF</sequence>
<keyword evidence="6" id="KW-0472">Membrane</keyword>
<name>A0AA41WAF8_9GAMM</name>
<comment type="caution">
    <text evidence="8">The sequence shown here is derived from an EMBL/GenBank/DDBJ whole genome shotgun (WGS) entry which is preliminary data.</text>
</comment>
<keyword evidence="5" id="KW-0333">Golgi apparatus</keyword>
<evidence type="ECO:0000256" key="6">
    <source>
        <dbReference type="ARBA" id="ARBA00023136"/>
    </source>
</evidence>
<keyword evidence="2" id="KW-0808">Transferase</keyword>
<evidence type="ECO:0000313" key="8">
    <source>
        <dbReference type="EMBL" id="MCM2681481.1"/>
    </source>
</evidence>
<protein>
    <submittedName>
        <fullName evidence="8">Sulfotransferase family protein</fullName>
    </submittedName>
</protein>
<comment type="subcellular location">
    <subcellularLocation>
        <location evidence="1">Golgi apparatus membrane</location>
        <topology evidence="1">Single-pass type II membrane protein</topology>
    </subcellularLocation>
</comment>
<dbReference type="PANTHER" id="PTHR12137">
    <property type="entry name" value="CARBOHYDRATE SULFOTRANSFERASE"/>
    <property type="match status" value="1"/>
</dbReference>
<dbReference type="SUPFAM" id="SSF52540">
    <property type="entry name" value="P-loop containing nucleoside triphosphate hydrolases"/>
    <property type="match status" value="1"/>
</dbReference>
<evidence type="ECO:0000256" key="1">
    <source>
        <dbReference type="ARBA" id="ARBA00004323"/>
    </source>
</evidence>
<dbReference type="Gene3D" id="3.40.50.300">
    <property type="entry name" value="P-loop containing nucleotide triphosphate hydrolases"/>
    <property type="match status" value="1"/>
</dbReference>
<evidence type="ECO:0000256" key="5">
    <source>
        <dbReference type="ARBA" id="ARBA00023034"/>
    </source>
</evidence>
<dbReference type="AlphaFoldDB" id="A0AA41WAF8"/>
<keyword evidence="4" id="KW-1133">Transmembrane helix</keyword>
<proteinExistence type="predicted"/>
<keyword evidence="9" id="KW-1185">Reference proteome</keyword>
<evidence type="ECO:0000256" key="2">
    <source>
        <dbReference type="ARBA" id="ARBA00022679"/>
    </source>
</evidence>
<evidence type="ECO:0000256" key="4">
    <source>
        <dbReference type="ARBA" id="ARBA00022989"/>
    </source>
</evidence>
<dbReference type="InterPro" id="IPR027417">
    <property type="entry name" value="P-loop_NTPase"/>
</dbReference>
<reference evidence="8 9" key="1">
    <citation type="journal article" date="2013" name="Antonie Van Leeuwenhoek">
        <title>Echinimonas agarilytica gen. nov., sp. nov., a new gammaproteobacterium isolated from the sea urchin Strongylocentrotus intermedius.</title>
        <authorList>
            <person name="Nedashkovskaya O.I."/>
            <person name="Stenkova A.M."/>
            <person name="Zhukova N.V."/>
            <person name="Van Trappen S."/>
            <person name="Lee J.S."/>
            <person name="Kim S.B."/>
        </authorList>
    </citation>
    <scope>NUCLEOTIDE SEQUENCE [LARGE SCALE GENOMIC DNA]</scope>
    <source>
        <strain evidence="8 9">KMM 6351</strain>
    </source>
</reference>
<dbReference type="EMBL" id="JAMQGP010000011">
    <property type="protein sequence ID" value="MCM2681481.1"/>
    <property type="molecule type" value="Genomic_DNA"/>
</dbReference>
<evidence type="ECO:0000256" key="7">
    <source>
        <dbReference type="ARBA" id="ARBA00023180"/>
    </source>
</evidence>
<keyword evidence="7" id="KW-0325">Glycoprotein</keyword>
<dbReference type="PANTHER" id="PTHR12137:SF54">
    <property type="entry name" value="CARBOHYDRATE SULFOTRANSFERASE"/>
    <property type="match status" value="1"/>
</dbReference>
<dbReference type="GO" id="GO:0016020">
    <property type="term" value="C:membrane"/>
    <property type="evidence" value="ECO:0007669"/>
    <property type="project" value="InterPro"/>
</dbReference>
<evidence type="ECO:0000313" key="9">
    <source>
        <dbReference type="Proteomes" id="UP001165393"/>
    </source>
</evidence>
<dbReference type="Pfam" id="PF03567">
    <property type="entry name" value="Sulfotransfer_2"/>
    <property type="match status" value="1"/>
</dbReference>
<dbReference type="GO" id="GO:0008146">
    <property type="term" value="F:sulfotransferase activity"/>
    <property type="evidence" value="ECO:0007669"/>
    <property type="project" value="InterPro"/>
</dbReference>
<keyword evidence="3" id="KW-0812">Transmembrane</keyword>
<gene>
    <name evidence="8" type="ORF">NAF29_17685</name>
</gene>
<accession>A0AA41WAF8</accession>
<dbReference type="RefSeq" id="WP_251262961.1">
    <property type="nucleotide sequence ID" value="NZ_JAMQGP010000011.1"/>
</dbReference>
<dbReference type="InterPro" id="IPR018011">
    <property type="entry name" value="Carb_sulfotrans_8-10"/>
</dbReference>